<proteinExistence type="inferred from homology"/>
<feature type="signal peptide" evidence="5">
    <location>
        <begin position="1"/>
        <end position="21"/>
    </location>
</feature>
<dbReference type="EMBL" id="RAPQ01000008">
    <property type="protein sequence ID" value="RKE04413.1"/>
    <property type="molecule type" value="Genomic_DNA"/>
</dbReference>
<comment type="caution">
    <text evidence="6">The sequence shown here is derived from an EMBL/GenBank/DDBJ whole genome shotgun (WGS) entry which is preliminary data.</text>
</comment>
<dbReference type="Pfam" id="PF04616">
    <property type="entry name" value="Glyco_hydro_43"/>
    <property type="match status" value="1"/>
</dbReference>
<dbReference type="CDD" id="cd18825">
    <property type="entry name" value="GH43_CtGH43-like"/>
    <property type="match status" value="1"/>
</dbReference>
<keyword evidence="2 4" id="KW-0378">Hydrolase</keyword>
<dbReference type="InterPro" id="IPR023296">
    <property type="entry name" value="Glyco_hydro_beta-prop_sf"/>
</dbReference>
<sequence length="337" mass="38764">MMKSTKIALILGMIMALFSCAEKENTNIYPGEVWKDIQGNPINAHGGGILFHEGTYYWYGEMKQGKTWRVPYLKWECYRCDAGGVNCYSSKDLVNWKHEGVALPSVKVDSTHDLHTSKVIERPKVIYNRNTGKFVMWMHIDSEDYQYARAGVAISDHPQGPFTYLQSMRPNGAMSRDMTLFVDDDGKAYHFYSSEKNKTMHVSLLNDDFTAPSGKYKRILEKESREAPAVWKHQGKYYMVSSGCTGWSPNPAQISICDSIMGDWKTVYDPCVGADANKTFFSQSTYVVPNPYRKGEYIYMGDRWNKTNLEDSRYVWLPLSFENGKAKIEWHKEWSVK</sequence>
<evidence type="ECO:0000256" key="2">
    <source>
        <dbReference type="ARBA" id="ARBA00022801"/>
    </source>
</evidence>
<dbReference type="PANTHER" id="PTHR22925">
    <property type="entry name" value="GLYCOSYL HYDROLASE 43 FAMILY MEMBER"/>
    <property type="match status" value="1"/>
</dbReference>
<dbReference type="Gene3D" id="2.115.10.20">
    <property type="entry name" value="Glycosyl hydrolase domain, family 43"/>
    <property type="match status" value="1"/>
</dbReference>
<dbReference type="PROSITE" id="PS51257">
    <property type="entry name" value="PROKAR_LIPOPROTEIN"/>
    <property type="match status" value="1"/>
</dbReference>
<organism evidence="6 7">
    <name type="scientific">Marinifilum flexuosum</name>
    <dbReference type="NCBI Taxonomy" id="1117708"/>
    <lineage>
        <taxon>Bacteria</taxon>
        <taxon>Pseudomonadati</taxon>
        <taxon>Bacteroidota</taxon>
        <taxon>Bacteroidia</taxon>
        <taxon>Marinilabiliales</taxon>
        <taxon>Marinifilaceae</taxon>
    </lineage>
</organism>
<keyword evidence="3 4" id="KW-0326">Glycosidase</keyword>
<evidence type="ECO:0000256" key="5">
    <source>
        <dbReference type="SAM" id="SignalP"/>
    </source>
</evidence>
<name>A0A419X9G3_9BACT</name>
<evidence type="ECO:0000313" key="7">
    <source>
        <dbReference type="Proteomes" id="UP000284531"/>
    </source>
</evidence>
<keyword evidence="7" id="KW-1185">Reference proteome</keyword>
<keyword evidence="5" id="KW-0732">Signal</keyword>
<feature type="chain" id="PRO_5019234977" evidence="5">
    <location>
        <begin position="22"/>
        <end position="337"/>
    </location>
</feature>
<evidence type="ECO:0000256" key="1">
    <source>
        <dbReference type="ARBA" id="ARBA00009865"/>
    </source>
</evidence>
<dbReference type="Proteomes" id="UP000284531">
    <property type="component" value="Unassembled WGS sequence"/>
</dbReference>
<dbReference type="AlphaFoldDB" id="A0A419X9G3"/>
<evidence type="ECO:0000256" key="4">
    <source>
        <dbReference type="RuleBase" id="RU361187"/>
    </source>
</evidence>
<accession>A0A419X9G3</accession>
<comment type="similarity">
    <text evidence="1 4">Belongs to the glycosyl hydrolase 43 family.</text>
</comment>
<dbReference type="InterPro" id="IPR006710">
    <property type="entry name" value="Glyco_hydro_43"/>
</dbReference>
<gene>
    <name evidence="6" type="ORF">BXY64_1433</name>
</gene>
<dbReference type="PANTHER" id="PTHR22925:SF3">
    <property type="entry name" value="GLYCOSYL HYDROLASE FAMILY PROTEIN 43"/>
    <property type="match status" value="1"/>
</dbReference>
<evidence type="ECO:0000313" key="6">
    <source>
        <dbReference type="EMBL" id="RKE04413.1"/>
    </source>
</evidence>
<evidence type="ECO:0000256" key="3">
    <source>
        <dbReference type="ARBA" id="ARBA00023295"/>
    </source>
</evidence>
<dbReference type="OrthoDB" id="273314at2"/>
<reference evidence="6 7" key="1">
    <citation type="submission" date="2018-09" db="EMBL/GenBank/DDBJ databases">
        <title>Genomic Encyclopedia of Archaeal and Bacterial Type Strains, Phase II (KMG-II): from individual species to whole genera.</title>
        <authorList>
            <person name="Goeker M."/>
        </authorList>
    </citation>
    <scope>NUCLEOTIDE SEQUENCE [LARGE SCALE GENOMIC DNA]</scope>
    <source>
        <strain evidence="6 7">DSM 21950</strain>
    </source>
</reference>
<dbReference type="RefSeq" id="WP_120239190.1">
    <property type="nucleotide sequence ID" value="NZ_CANNFL010000032.1"/>
</dbReference>
<dbReference type="GO" id="GO:0005975">
    <property type="term" value="P:carbohydrate metabolic process"/>
    <property type="evidence" value="ECO:0007669"/>
    <property type="project" value="InterPro"/>
</dbReference>
<dbReference type="SUPFAM" id="SSF75005">
    <property type="entry name" value="Arabinanase/levansucrase/invertase"/>
    <property type="match status" value="1"/>
</dbReference>
<protein>
    <submittedName>
        <fullName evidence="6">Glycosyl hydrolase family 43</fullName>
    </submittedName>
</protein>
<dbReference type="GO" id="GO:0004553">
    <property type="term" value="F:hydrolase activity, hydrolyzing O-glycosyl compounds"/>
    <property type="evidence" value="ECO:0007669"/>
    <property type="project" value="InterPro"/>
</dbReference>